<feature type="compositionally biased region" description="Low complexity" evidence="1">
    <location>
        <begin position="144"/>
        <end position="226"/>
    </location>
</feature>
<feature type="compositionally biased region" description="Basic and acidic residues" evidence="1">
    <location>
        <begin position="348"/>
        <end position="358"/>
    </location>
</feature>
<keyword evidence="3" id="KW-1185">Reference proteome</keyword>
<evidence type="ECO:0000313" key="3">
    <source>
        <dbReference type="Proteomes" id="UP000578531"/>
    </source>
</evidence>
<feature type="compositionally biased region" description="Low complexity" evidence="1">
    <location>
        <begin position="86"/>
        <end position="118"/>
    </location>
</feature>
<feature type="region of interest" description="Disordered" evidence="1">
    <location>
        <begin position="27"/>
        <end position="233"/>
    </location>
</feature>
<feature type="compositionally biased region" description="Gly residues" evidence="1">
    <location>
        <begin position="316"/>
        <end position="330"/>
    </location>
</feature>
<feature type="compositionally biased region" description="Basic and acidic residues" evidence="1">
    <location>
        <begin position="27"/>
        <end position="42"/>
    </location>
</feature>
<dbReference type="InterPro" id="IPR027921">
    <property type="entry name" value="NOPCHAP1"/>
</dbReference>
<reference evidence="2 3" key="1">
    <citation type="journal article" date="2020" name="Genomics">
        <title>Complete, high-quality genomes from long-read metagenomic sequencing of two wolf lichen thalli reveals enigmatic genome architecture.</title>
        <authorList>
            <person name="McKenzie S.K."/>
            <person name="Walston R.F."/>
            <person name="Allen J.L."/>
        </authorList>
    </citation>
    <scope>NUCLEOTIDE SEQUENCE [LARGE SCALE GENOMIC DNA]</scope>
    <source>
        <strain evidence="2">WasteWater2</strain>
    </source>
</reference>
<evidence type="ECO:0000313" key="2">
    <source>
        <dbReference type="EMBL" id="KAF6238056.1"/>
    </source>
</evidence>
<dbReference type="Pfam" id="PF15370">
    <property type="entry name" value="NOPCHAP1"/>
    <property type="match status" value="1"/>
</dbReference>
<comment type="caution">
    <text evidence="2">The sequence shown here is derived from an EMBL/GenBank/DDBJ whole genome shotgun (WGS) entry which is preliminary data.</text>
</comment>
<protein>
    <submittedName>
        <fullName evidence="2">Uncharacterized protein</fullName>
    </submittedName>
</protein>
<dbReference type="RefSeq" id="XP_037167370.1">
    <property type="nucleotide sequence ID" value="XM_037305615.1"/>
</dbReference>
<proteinExistence type="predicted"/>
<dbReference type="GeneID" id="59285356"/>
<feature type="compositionally biased region" description="Basic and acidic residues" evidence="1">
    <location>
        <begin position="133"/>
        <end position="143"/>
    </location>
</feature>
<accession>A0A8H6G052</accession>
<dbReference type="GO" id="GO:0000492">
    <property type="term" value="P:box C/D snoRNP assembly"/>
    <property type="evidence" value="ECO:0007669"/>
    <property type="project" value="InterPro"/>
</dbReference>
<dbReference type="AlphaFoldDB" id="A0A8H6G052"/>
<dbReference type="OrthoDB" id="1112980at2759"/>
<dbReference type="EMBL" id="JACCJC010000011">
    <property type="protein sequence ID" value="KAF6238056.1"/>
    <property type="molecule type" value="Genomic_DNA"/>
</dbReference>
<name>A0A8H6G052_9LECA</name>
<feature type="compositionally biased region" description="Basic residues" evidence="1">
    <location>
        <begin position="338"/>
        <end position="347"/>
    </location>
</feature>
<feature type="region of interest" description="Disordered" evidence="1">
    <location>
        <begin position="303"/>
        <end position="358"/>
    </location>
</feature>
<dbReference type="PANTHER" id="PTHR38489:SF1">
    <property type="entry name" value="HISTONE CHAPERONE DOMAIN-CONTAINING PROTEIN"/>
    <property type="match status" value="1"/>
</dbReference>
<sequence>MGLVSITRHPSLSIISDSIEASLRLSMEKSKKRALEDIDRKPMTLSSKRRRQAGASDADSPAHAMTPSIAPSPQTLIGSPAPITPSRSLHPSTLSYSSSTTSSEPSESESDASSSSGSEETDSVDYTSTSSADSRRQQRRQQDPHLPSLLPRMLSPSTTSSGTSTDSASSTSASDLVSVLSSSSASASASADDESASSSSRSSSSASESSSSADSALSSFSSTHASLPPPLSVASLTADNLSHLQARLNALLPKIKSANEVLETERREGRLEERNIEGVGGGAREGGYIEMDLGLGVLEEKTGDGARKCEDDEGESGGGKGGGEGLGAGDVLGDLMGKKRSQGKGKGKREVGIEEVRS</sequence>
<dbReference type="Proteomes" id="UP000578531">
    <property type="component" value="Unassembled WGS sequence"/>
</dbReference>
<gene>
    <name evidence="2" type="ORF">HO173_003690</name>
</gene>
<organism evidence="2 3">
    <name type="scientific">Letharia columbiana</name>
    <dbReference type="NCBI Taxonomy" id="112416"/>
    <lineage>
        <taxon>Eukaryota</taxon>
        <taxon>Fungi</taxon>
        <taxon>Dikarya</taxon>
        <taxon>Ascomycota</taxon>
        <taxon>Pezizomycotina</taxon>
        <taxon>Lecanoromycetes</taxon>
        <taxon>OSLEUM clade</taxon>
        <taxon>Lecanoromycetidae</taxon>
        <taxon>Lecanorales</taxon>
        <taxon>Lecanorineae</taxon>
        <taxon>Parmeliaceae</taxon>
        <taxon>Letharia</taxon>
    </lineage>
</organism>
<evidence type="ECO:0000256" key="1">
    <source>
        <dbReference type="SAM" id="MobiDB-lite"/>
    </source>
</evidence>
<dbReference type="PANTHER" id="PTHR38489">
    <property type="entry name" value="HISTONE CHAPERONE DOMAIN-CONTAINING PROTEIN"/>
    <property type="match status" value="1"/>
</dbReference>